<dbReference type="Proteomes" id="UP001596548">
    <property type="component" value="Unassembled WGS sequence"/>
</dbReference>
<sequence>MDGSHETNPAASPPATTTGGPTGEWPRIADFWPDAPHRMSPEADYYPGDDPAEATAPPPYPNQAPPSRLIGPPPAPAGKALRFLLGLLAVTVFLGGSVIVLARMVLGGDGTSVAVTTPPAADPQPSASAAPNPPVSIAPQAPPSAGAPAIPSATTRPTTAPADPPFSSGTFELGSDLAVLIVSVAAIGADPVRVSVPAGSGIKPRLDRDGSTVRLTAKVAEDAAGTDPVTVRLNSRITWSVKMTGGVRDARFSLADGWVRRIDLTGGAARIDMSLPTPGETLPIRMTGGVNTWNITTAKEVPVRVLLRDGGGRVTLNGDRTRGIDRYTRLRADGRDDVESGGLDIEAVAGIGALTVAPAGGTG</sequence>
<proteinExistence type="predicted"/>
<feature type="region of interest" description="Disordered" evidence="1">
    <location>
        <begin position="116"/>
        <end position="167"/>
    </location>
</feature>
<gene>
    <name evidence="3" type="ORF">ACFQS1_23910</name>
</gene>
<feature type="compositionally biased region" description="Low complexity" evidence="1">
    <location>
        <begin position="9"/>
        <end position="19"/>
    </location>
</feature>
<keyword evidence="4" id="KW-1185">Reference proteome</keyword>
<evidence type="ECO:0000313" key="3">
    <source>
        <dbReference type="EMBL" id="MFC7277048.1"/>
    </source>
</evidence>
<feature type="transmembrane region" description="Helical" evidence="2">
    <location>
        <begin position="83"/>
        <end position="106"/>
    </location>
</feature>
<feature type="compositionally biased region" description="Pro residues" evidence="1">
    <location>
        <begin position="131"/>
        <end position="142"/>
    </location>
</feature>
<feature type="compositionally biased region" description="Low complexity" evidence="1">
    <location>
        <begin position="143"/>
        <end position="161"/>
    </location>
</feature>
<keyword evidence="2" id="KW-1133">Transmembrane helix</keyword>
<name>A0ABW2HXW3_9ACTN</name>
<keyword evidence="2" id="KW-0812">Transmembrane</keyword>
<keyword evidence="2" id="KW-0472">Membrane</keyword>
<comment type="caution">
    <text evidence="3">The sequence shown here is derived from an EMBL/GenBank/DDBJ whole genome shotgun (WGS) entry which is preliminary data.</text>
</comment>
<accession>A0ABW2HXW3</accession>
<dbReference type="EMBL" id="JBHTBJ010000019">
    <property type="protein sequence ID" value="MFC7277048.1"/>
    <property type="molecule type" value="Genomic_DNA"/>
</dbReference>
<protein>
    <recommendedName>
        <fullName evidence="5">DUF4115 domain-containing protein</fullName>
    </recommendedName>
</protein>
<organism evidence="3 4">
    <name type="scientific">Paractinoplanes rhizophilus</name>
    <dbReference type="NCBI Taxonomy" id="1416877"/>
    <lineage>
        <taxon>Bacteria</taxon>
        <taxon>Bacillati</taxon>
        <taxon>Actinomycetota</taxon>
        <taxon>Actinomycetes</taxon>
        <taxon>Micromonosporales</taxon>
        <taxon>Micromonosporaceae</taxon>
        <taxon>Paractinoplanes</taxon>
    </lineage>
</organism>
<evidence type="ECO:0000313" key="4">
    <source>
        <dbReference type="Proteomes" id="UP001596548"/>
    </source>
</evidence>
<evidence type="ECO:0000256" key="1">
    <source>
        <dbReference type="SAM" id="MobiDB-lite"/>
    </source>
</evidence>
<dbReference type="RefSeq" id="WP_378972144.1">
    <property type="nucleotide sequence ID" value="NZ_JBHTBJ010000019.1"/>
</dbReference>
<evidence type="ECO:0008006" key="5">
    <source>
        <dbReference type="Google" id="ProtNLM"/>
    </source>
</evidence>
<reference evidence="4" key="1">
    <citation type="journal article" date="2019" name="Int. J. Syst. Evol. Microbiol.">
        <title>The Global Catalogue of Microorganisms (GCM) 10K type strain sequencing project: providing services to taxonomists for standard genome sequencing and annotation.</title>
        <authorList>
            <consortium name="The Broad Institute Genomics Platform"/>
            <consortium name="The Broad Institute Genome Sequencing Center for Infectious Disease"/>
            <person name="Wu L."/>
            <person name="Ma J."/>
        </authorList>
    </citation>
    <scope>NUCLEOTIDE SEQUENCE [LARGE SCALE GENOMIC DNA]</scope>
    <source>
        <strain evidence="4">XZYJT-10</strain>
    </source>
</reference>
<evidence type="ECO:0000256" key="2">
    <source>
        <dbReference type="SAM" id="Phobius"/>
    </source>
</evidence>
<feature type="region of interest" description="Disordered" evidence="1">
    <location>
        <begin position="1"/>
        <end position="73"/>
    </location>
</feature>